<dbReference type="EMBL" id="JANEYF010005564">
    <property type="protein sequence ID" value="KAJ8927670.1"/>
    <property type="molecule type" value="Genomic_DNA"/>
</dbReference>
<organism evidence="5 6">
    <name type="scientific">Rhamnusium bicolor</name>
    <dbReference type="NCBI Taxonomy" id="1586634"/>
    <lineage>
        <taxon>Eukaryota</taxon>
        <taxon>Metazoa</taxon>
        <taxon>Ecdysozoa</taxon>
        <taxon>Arthropoda</taxon>
        <taxon>Hexapoda</taxon>
        <taxon>Insecta</taxon>
        <taxon>Pterygota</taxon>
        <taxon>Neoptera</taxon>
        <taxon>Endopterygota</taxon>
        <taxon>Coleoptera</taxon>
        <taxon>Polyphaga</taxon>
        <taxon>Cucujiformia</taxon>
        <taxon>Chrysomeloidea</taxon>
        <taxon>Cerambycidae</taxon>
        <taxon>Lepturinae</taxon>
        <taxon>Rhagiini</taxon>
        <taxon>Rhamnusium</taxon>
    </lineage>
</organism>
<dbReference type="SMART" id="SM01196">
    <property type="entry name" value="FERM_C"/>
    <property type="match status" value="1"/>
</dbReference>
<dbReference type="PRINTS" id="PR00935">
    <property type="entry name" value="BAND41"/>
</dbReference>
<evidence type="ECO:0000256" key="3">
    <source>
        <dbReference type="SAM" id="Phobius"/>
    </source>
</evidence>
<dbReference type="SUPFAM" id="SSF47031">
    <property type="entry name" value="Second domain of FERM"/>
    <property type="match status" value="1"/>
</dbReference>
<keyword evidence="3" id="KW-0472">Membrane</keyword>
<name>A0AAV8WLN1_9CUCU</name>
<dbReference type="CDD" id="cd17102">
    <property type="entry name" value="FERM_F1_FRMD3"/>
    <property type="match status" value="1"/>
</dbReference>
<dbReference type="Pfam" id="PF00373">
    <property type="entry name" value="FERM_M"/>
    <property type="match status" value="1"/>
</dbReference>
<dbReference type="PANTHER" id="PTHR23280:SF32">
    <property type="entry name" value="FI22325P1"/>
    <property type="match status" value="1"/>
</dbReference>
<comment type="caution">
    <text evidence="5">The sequence shown here is derived from an EMBL/GenBank/DDBJ whole genome shotgun (WGS) entry which is preliminary data.</text>
</comment>
<sequence>MVSHLNLPKLQIVRMKTVVSNTGIEVLYPCTVHLLKNGEILECEYKSDNIGRDLLDYILQNQNLSEKDYWGLRFVDTFEQRHWLELDKLIRCQVKNVCPTHFHFRVKVYPPEPYKLSDKETKHQIFTQLRYDLMSGRLCCGPNDSALLLALMLQYTHGDFDPSVLFGNYVKEKILLNQTIATETKAIDIHKDHLNGLTKEQVEDLFLRMACQLEAYGIDPYLVEGSNQVRLNLWINYNGMVTYIENRKVNHLKWMDINKVIREENKLIVSLTNDEVIEFVCLTEAECKYIYRSVADHLIFFTSSGRKSTAGALGSESIPESEEKLEDNENLEGDNKKSLNSEIDFDQKSNSFKQSYFKVSKFNILNCIFSQVYVFHIAISIFVMGAISELFSLFDKDIFGFIFLKQRITYIIKKYILSIN</sequence>
<dbReference type="Gene3D" id="2.30.29.30">
    <property type="entry name" value="Pleckstrin-homology domain (PH domain)/Phosphotyrosine-binding domain (PTB)"/>
    <property type="match status" value="1"/>
</dbReference>
<evidence type="ECO:0000256" key="2">
    <source>
        <dbReference type="ARBA" id="ARBA00022949"/>
    </source>
</evidence>
<dbReference type="GO" id="GO:0009887">
    <property type="term" value="P:animal organ morphogenesis"/>
    <property type="evidence" value="ECO:0007669"/>
    <property type="project" value="UniProtKB-ARBA"/>
</dbReference>
<dbReference type="CDD" id="cd14473">
    <property type="entry name" value="FERM_B-lobe"/>
    <property type="match status" value="1"/>
</dbReference>
<dbReference type="InterPro" id="IPR019749">
    <property type="entry name" value="Band_41_domain"/>
</dbReference>
<dbReference type="Pfam" id="PF09379">
    <property type="entry name" value="FERM_N"/>
    <property type="match status" value="1"/>
</dbReference>
<keyword evidence="3" id="KW-0812">Transmembrane</keyword>
<dbReference type="SMART" id="SM00295">
    <property type="entry name" value="B41"/>
    <property type="match status" value="1"/>
</dbReference>
<proteinExistence type="predicted"/>
<dbReference type="PANTHER" id="PTHR23280">
    <property type="entry name" value="4.1 G PROTEIN"/>
    <property type="match status" value="1"/>
</dbReference>
<dbReference type="SUPFAM" id="SSF50729">
    <property type="entry name" value="PH domain-like"/>
    <property type="match status" value="1"/>
</dbReference>
<dbReference type="GO" id="GO:0070161">
    <property type="term" value="C:anchoring junction"/>
    <property type="evidence" value="ECO:0007669"/>
    <property type="project" value="UniProtKB-SubCell"/>
</dbReference>
<dbReference type="InterPro" id="IPR000299">
    <property type="entry name" value="FERM_domain"/>
</dbReference>
<feature type="transmembrane region" description="Helical" evidence="3">
    <location>
        <begin position="373"/>
        <end position="394"/>
    </location>
</feature>
<keyword evidence="3" id="KW-1133">Transmembrane helix</keyword>
<dbReference type="InterPro" id="IPR019748">
    <property type="entry name" value="FERM_central"/>
</dbReference>
<dbReference type="GO" id="GO:0031032">
    <property type="term" value="P:actomyosin structure organization"/>
    <property type="evidence" value="ECO:0007669"/>
    <property type="project" value="TreeGrafter"/>
</dbReference>
<dbReference type="InterPro" id="IPR018979">
    <property type="entry name" value="FERM_N"/>
</dbReference>
<dbReference type="Pfam" id="PF09380">
    <property type="entry name" value="FERM_C"/>
    <property type="match status" value="1"/>
</dbReference>
<keyword evidence="2" id="KW-0965">Cell junction</keyword>
<gene>
    <name evidence="5" type="ORF">NQ314_019826</name>
</gene>
<dbReference type="GO" id="GO:0030182">
    <property type="term" value="P:neuron differentiation"/>
    <property type="evidence" value="ECO:0007669"/>
    <property type="project" value="UniProtKB-ARBA"/>
</dbReference>
<evidence type="ECO:0000256" key="1">
    <source>
        <dbReference type="ARBA" id="ARBA00004282"/>
    </source>
</evidence>
<dbReference type="InterPro" id="IPR035963">
    <property type="entry name" value="FERM_2"/>
</dbReference>
<dbReference type="GO" id="GO:0071944">
    <property type="term" value="C:cell periphery"/>
    <property type="evidence" value="ECO:0007669"/>
    <property type="project" value="UniProtKB-ARBA"/>
</dbReference>
<protein>
    <recommendedName>
        <fullName evidence="4">FERM domain-containing protein</fullName>
    </recommendedName>
</protein>
<dbReference type="GO" id="GO:0005856">
    <property type="term" value="C:cytoskeleton"/>
    <property type="evidence" value="ECO:0007669"/>
    <property type="project" value="TreeGrafter"/>
</dbReference>
<dbReference type="InterPro" id="IPR011993">
    <property type="entry name" value="PH-like_dom_sf"/>
</dbReference>
<reference evidence="5" key="1">
    <citation type="journal article" date="2023" name="Insect Mol. Biol.">
        <title>Genome sequencing provides insights into the evolution of gene families encoding plant cell wall-degrading enzymes in longhorned beetles.</title>
        <authorList>
            <person name="Shin N.R."/>
            <person name="Okamura Y."/>
            <person name="Kirsch R."/>
            <person name="Pauchet Y."/>
        </authorList>
    </citation>
    <scope>NUCLEOTIDE SEQUENCE</scope>
    <source>
        <tissue evidence="5">Midgut</tissue>
    </source>
</reference>
<dbReference type="PROSITE" id="PS50057">
    <property type="entry name" value="FERM_3"/>
    <property type="match status" value="1"/>
</dbReference>
<dbReference type="Proteomes" id="UP001162156">
    <property type="component" value="Unassembled WGS sequence"/>
</dbReference>
<dbReference type="Gene3D" id="1.20.80.10">
    <property type="match status" value="1"/>
</dbReference>
<comment type="subcellular location">
    <subcellularLocation>
        <location evidence="1">Cell junction</location>
    </subcellularLocation>
</comment>
<evidence type="ECO:0000259" key="4">
    <source>
        <dbReference type="PROSITE" id="PS50057"/>
    </source>
</evidence>
<dbReference type="InterPro" id="IPR018980">
    <property type="entry name" value="FERM_PH-like_C"/>
</dbReference>
<keyword evidence="6" id="KW-1185">Reference proteome</keyword>
<dbReference type="InterPro" id="IPR014352">
    <property type="entry name" value="FERM/acyl-CoA-bd_prot_sf"/>
</dbReference>
<accession>A0AAV8WLN1</accession>
<dbReference type="InterPro" id="IPR029071">
    <property type="entry name" value="Ubiquitin-like_domsf"/>
</dbReference>
<evidence type="ECO:0000313" key="6">
    <source>
        <dbReference type="Proteomes" id="UP001162156"/>
    </source>
</evidence>
<evidence type="ECO:0000313" key="5">
    <source>
        <dbReference type="EMBL" id="KAJ8927670.1"/>
    </source>
</evidence>
<feature type="domain" description="FERM" evidence="4">
    <location>
        <begin position="28"/>
        <end position="305"/>
    </location>
</feature>
<dbReference type="SUPFAM" id="SSF54236">
    <property type="entry name" value="Ubiquitin-like"/>
    <property type="match status" value="1"/>
</dbReference>
<dbReference type="Gene3D" id="3.10.20.90">
    <property type="entry name" value="Phosphatidylinositol 3-kinase Catalytic Subunit, Chain A, domain 1"/>
    <property type="match status" value="1"/>
</dbReference>
<dbReference type="AlphaFoldDB" id="A0AAV8WLN1"/>